<dbReference type="STRING" id="76193.A0A194RMB9"/>
<protein>
    <submittedName>
        <fullName evidence="1">ATP synthase subunit s, mitochondrial</fullName>
    </submittedName>
</protein>
<dbReference type="FunCoup" id="A0A194RMB9">
    <property type="interactions" value="867"/>
</dbReference>
<dbReference type="Proteomes" id="UP000053240">
    <property type="component" value="Unassembled WGS sequence"/>
</dbReference>
<gene>
    <name evidence="1" type="ORF">RR48_07293</name>
</gene>
<dbReference type="InterPro" id="IPR032675">
    <property type="entry name" value="LRR_dom_sf"/>
</dbReference>
<dbReference type="InParanoid" id="A0A194RMB9"/>
<dbReference type="SUPFAM" id="SSF52047">
    <property type="entry name" value="RNI-like"/>
    <property type="match status" value="1"/>
</dbReference>
<keyword evidence="2" id="KW-1185">Reference proteome</keyword>
<organism evidence="1 2">
    <name type="scientific">Papilio machaon</name>
    <name type="common">Old World swallowtail butterfly</name>
    <dbReference type="NCBI Taxonomy" id="76193"/>
    <lineage>
        <taxon>Eukaryota</taxon>
        <taxon>Metazoa</taxon>
        <taxon>Ecdysozoa</taxon>
        <taxon>Arthropoda</taxon>
        <taxon>Hexapoda</taxon>
        <taxon>Insecta</taxon>
        <taxon>Pterygota</taxon>
        <taxon>Neoptera</taxon>
        <taxon>Endopterygota</taxon>
        <taxon>Lepidoptera</taxon>
        <taxon>Glossata</taxon>
        <taxon>Ditrysia</taxon>
        <taxon>Papilionoidea</taxon>
        <taxon>Papilionidae</taxon>
        <taxon>Papilioninae</taxon>
        <taxon>Papilio</taxon>
    </lineage>
</organism>
<dbReference type="EMBL" id="KQ459995">
    <property type="protein sequence ID" value="KPJ18569.1"/>
    <property type="molecule type" value="Genomic_DNA"/>
</dbReference>
<evidence type="ECO:0000313" key="2">
    <source>
        <dbReference type="Proteomes" id="UP000053240"/>
    </source>
</evidence>
<dbReference type="KEGG" id="pmac:106721130"/>
<name>A0A194RMB9_PAPMA</name>
<sequence>MALSLQPKKLLRYTLMKTRSYCDNKSVYQRNEEGIQPRTVHGNPYPEWRKPWIQRDGEWTTKLSLFVEKNPSMNILHAMSNVPNLTIDKVKTWWGEMKEIQEIQNQKYLPERIASLGANLAAIHFFTHRNSAVRLKGSTPWIVGDITTLNLPNRYVDGYFVEAVDCTNFHHNGIRYEGLKNLSGLNYLKWLSLCNNKHIDVWCLDRIAGQNGKTLEFLNITGHKLSLGSVIALSRMSALKFLTISDPGENVEVQTALSILEEEKPGLIIKIAD</sequence>
<proteinExistence type="predicted"/>
<dbReference type="OrthoDB" id="1708588at2759"/>
<reference evidence="1 2" key="1">
    <citation type="journal article" date="2015" name="Nat. Commun.">
        <title>Outbred genome sequencing and CRISPR/Cas9 gene editing in butterflies.</title>
        <authorList>
            <person name="Li X."/>
            <person name="Fan D."/>
            <person name="Zhang W."/>
            <person name="Liu G."/>
            <person name="Zhang L."/>
            <person name="Zhao L."/>
            <person name="Fang X."/>
            <person name="Chen L."/>
            <person name="Dong Y."/>
            <person name="Chen Y."/>
            <person name="Ding Y."/>
            <person name="Zhao R."/>
            <person name="Feng M."/>
            <person name="Zhu Y."/>
            <person name="Feng Y."/>
            <person name="Jiang X."/>
            <person name="Zhu D."/>
            <person name="Xiang H."/>
            <person name="Feng X."/>
            <person name="Li S."/>
            <person name="Wang J."/>
            <person name="Zhang G."/>
            <person name="Kronforst M.R."/>
            <person name="Wang W."/>
        </authorList>
    </citation>
    <scope>NUCLEOTIDE SEQUENCE [LARGE SCALE GENOMIC DNA]</scope>
    <source>
        <strain evidence="1">Ya'a_city_454_Pm</strain>
        <tissue evidence="1">Whole body</tissue>
    </source>
</reference>
<dbReference type="AlphaFoldDB" id="A0A194RMB9"/>
<dbReference type="Gene3D" id="3.80.10.10">
    <property type="entry name" value="Ribonuclease Inhibitor"/>
    <property type="match status" value="1"/>
</dbReference>
<evidence type="ECO:0000313" key="1">
    <source>
        <dbReference type="EMBL" id="KPJ18569.1"/>
    </source>
</evidence>
<accession>A0A194RMB9</accession>